<dbReference type="RefSeq" id="WP_068346712.1">
    <property type="nucleotide sequence ID" value="NZ_JFHK01000005.1"/>
</dbReference>
<evidence type="ECO:0008006" key="6">
    <source>
        <dbReference type="Google" id="ProtNLM"/>
    </source>
</evidence>
<protein>
    <recommendedName>
        <fullName evidence="6">PEGA domain-containing protein</fullName>
    </recommendedName>
</protein>
<reference evidence="4 5" key="1">
    <citation type="submission" date="2014-02" db="EMBL/GenBank/DDBJ databases">
        <title>Kosmotoga genome sequencing.</title>
        <authorList>
            <person name="Pollo S.M."/>
            <person name="Charchuk R."/>
            <person name="Nesbo C.L."/>
        </authorList>
    </citation>
    <scope>NUCLEOTIDE SEQUENCE [LARGE SCALE GENOMIC DNA]</scope>
    <source>
        <strain evidence="4 5">S304</strain>
    </source>
</reference>
<evidence type="ECO:0000256" key="1">
    <source>
        <dbReference type="SAM" id="Phobius"/>
    </source>
</evidence>
<comment type="caution">
    <text evidence="4">The sequence shown here is derived from an EMBL/GenBank/DDBJ whole genome shotgun (WGS) entry which is preliminary data.</text>
</comment>
<proteinExistence type="predicted"/>
<keyword evidence="1" id="KW-0812">Transmembrane</keyword>
<dbReference type="Pfam" id="PF14326">
    <property type="entry name" value="DUF4384"/>
    <property type="match status" value="1"/>
</dbReference>
<keyword evidence="1" id="KW-1133">Transmembrane helix</keyword>
<dbReference type="AlphaFoldDB" id="A0A176K1U2"/>
<dbReference type="STRING" id="1453497.AT15_08345"/>
<name>A0A176K1U2_9BACT</name>
<evidence type="ECO:0000313" key="5">
    <source>
        <dbReference type="Proteomes" id="UP000077339"/>
    </source>
</evidence>
<feature type="domain" description="DUF4384" evidence="3">
    <location>
        <begin position="52"/>
        <end position="134"/>
    </location>
</feature>
<feature type="domain" description="PEGA" evidence="2">
    <location>
        <begin position="192"/>
        <end position="225"/>
    </location>
</feature>
<dbReference type="OrthoDB" id="36480at2"/>
<evidence type="ECO:0000259" key="3">
    <source>
        <dbReference type="Pfam" id="PF14326"/>
    </source>
</evidence>
<dbReference type="PANTHER" id="PTHR36194">
    <property type="entry name" value="S-LAYER-LIKE PROTEIN"/>
    <property type="match status" value="1"/>
</dbReference>
<dbReference type="EMBL" id="JFHK01000005">
    <property type="protein sequence ID" value="OAA30980.1"/>
    <property type="molecule type" value="Genomic_DNA"/>
</dbReference>
<accession>A0A176K1U2</accession>
<evidence type="ECO:0000313" key="4">
    <source>
        <dbReference type="EMBL" id="OAA30980.1"/>
    </source>
</evidence>
<gene>
    <name evidence="4" type="ORF">AT15_08345</name>
</gene>
<dbReference type="Proteomes" id="UP000077339">
    <property type="component" value="Unassembled WGS sequence"/>
</dbReference>
<evidence type="ECO:0000259" key="2">
    <source>
        <dbReference type="Pfam" id="PF08308"/>
    </source>
</evidence>
<dbReference type="InterPro" id="IPR013229">
    <property type="entry name" value="PEGA"/>
</dbReference>
<feature type="transmembrane region" description="Helical" evidence="1">
    <location>
        <begin position="337"/>
        <end position="358"/>
    </location>
</feature>
<dbReference type="InterPro" id="IPR025493">
    <property type="entry name" value="DUF4384"/>
</dbReference>
<dbReference type="PATRIC" id="fig|1453497.3.peg.1658"/>
<dbReference type="PANTHER" id="PTHR36194:SF1">
    <property type="entry name" value="S-LAYER-LIKE PROTEIN"/>
    <property type="match status" value="1"/>
</dbReference>
<keyword evidence="5" id="KW-1185">Reference proteome</keyword>
<sequence>MRESLLLVLYSFFLVSIFGFVGVQYDPAGLILIPPEDSLNASLEFNKPKGSTYYAGEELIVSFRVNKDAYVTLLDILPDGKVQVLFPNKYDTNNFVKADELYTLPTTDSSLGYRLIVDNTVGRESFLLIASEEPLYFLDPVIIRFHTDAFPYLINNVSGMKNLIMNSLTNSNWTVASYYFYANYVPVTTTTNIISDRENTRVYIDGLYAGTAPIMMQELEVGQHSFYLFNDKRLAWGPDSHMVGFGDFEIKFNLFPTYPYGYLEVYSEPSGASVYIDGEYFGTTPIKDFAEVGSHNISISKWKYHSASQDVEIIEGETSFISFVLSQKSEEEIRKDIYTLITVFGVLLAIVGLVLILAQ</sequence>
<organism evidence="4 5">
    <name type="scientific">Kosmotoga arenicorallina S304</name>
    <dbReference type="NCBI Taxonomy" id="1453497"/>
    <lineage>
        <taxon>Bacteria</taxon>
        <taxon>Thermotogati</taxon>
        <taxon>Thermotogota</taxon>
        <taxon>Thermotogae</taxon>
        <taxon>Kosmotogales</taxon>
        <taxon>Kosmotogaceae</taxon>
        <taxon>Kosmotoga</taxon>
    </lineage>
</organism>
<dbReference type="Pfam" id="PF08308">
    <property type="entry name" value="PEGA"/>
    <property type="match status" value="2"/>
</dbReference>
<keyword evidence="1" id="KW-0472">Membrane</keyword>
<feature type="domain" description="PEGA" evidence="2">
    <location>
        <begin position="262"/>
        <end position="327"/>
    </location>
</feature>